<dbReference type="Gene3D" id="1.20.5.170">
    <property type="match status" value="1"/>
</dbReference>
<evidence type="ECO:0000256" key="5">
    <source>
        <dbReference type="ARBA" id="ARBA00023242"/>
    </source>
</evidence>
<dbReference type="PROSITE" id="PS00036">
    <property type="entry name" value="BZIP_BASIC"/>
    <property type="match status" value="1"/>
</dbReference>
<feature type="region of interest" description="Disordered" evidence="6">
    <location>
        <begin position="200"/>
        <end position="264"/>
    </location>
</feature>
<evidence type="ECO:0000256" key="4">
    <source>
        <dbReference type="ARBA" id="ARBA00023163"/>
    </source>
</evidence>
<evidence type="ECO:0000256" key="1">
    <source>
        <dbReference type="ARBA" id="ARBA00006079"/>
    </source>
</evidence>
<feature type="compositionally biased region" description="Basic and acidic residues" evidence="6">
    <location>
        <begin position="73"/>
        <end position="97"/>
    </location>
</feature>
<dbReference type="Proteomes" id="UP000424527">
    <property type="component" value="Unassembled WGS sequence"/>
</dbReference>
<protein>
    <submittedName>
        <fullName evidence="8">Nuclear factor interleukin-3-regulated protein E4 promoter-binding protein 4</fullName>
    </submittedName>
</protein>
<reference evidence="8 9" key="1">
    <citation type="submission" date="2019-07" db="EMBL/GenBank/DDBJ databases">
        <title>Chromosome genome assembly for large yellow croaker.</title>
        <authorList>
            <person name="Xiao S."/>
        </authorList>
    </citation>
    <scope>NUCLEOTIDE SEQUENCE [LARGE SCALE GENOMIC DNA]</scope>
    <source>
        <strain evidence="8">JMULYC20181020</strain>
        <tissue evidence="8">Muscle</tissue>
    </source>
</reference>
<dbReference type="EMBL" id="REGW02000007">
    <property type="protein sequence ID" value="KAE8294297.1"/>
    <property type="molecule type" value="Genomic_DNA"/>
</dbReference>
<dbReference type="InterPro" id="IPR046347">
    <property type="entry name" value="bZIP_sf"/>
</dbReference>
<evidence type="ECO:0000313" key="9">
    <source>
        <dbReference type="Proteomes" id="UP000424527"/>
    </source>
</evidence>
<proteinExistence type="inferred from homology"/>
<feature type="compositionally biased region" description="Basic and acidic residues" evidence="6">
    <location>
        <begin position="232"/>
        <end position="241"/>
    </location>
</feature>
<dbReference type="GO" id="GO:0007623">
    <property type="term" value="P:circadian rhythm"/>
    <property type="evidence" value="ECO:0007669"/>
    <property type="project" value="TreeGrafter"/>
</dbReference>
<dbReference type="InterPro" id="IPR004827">
    <property type="entry name" value="bZIP"/>
</dbReference>
<accession>A0A6G0ISI2</accession>
<dbReference type="GO" id="GO:0003700">
    <property type="term" value="F:DNA-binding transcription factor activity"/>
    <property type="evidence" value="ECO:0007669"/>
    <property type="project" value="InterPro"/>
</dbReference>
<feature type="region of interest" description="Disordered" evidence="6">
    <location>
        <begin position="1"/>
        <end position="39"/>
    </location>
</feature>
<comment type="similarity">
    <text evidence="1">Belongs to the bZIP family. NFIL3 subfamily.</text>
</comment>
<dbReference type="InterPro" id="IPR047106">
    <property type="entry name" value="NFIL3-like_bZIP"/>
</dbReference>
<comment type="caution">
    <text evidence="8">The sequence shown here is derived from an EMBL/GenBank/DDBJ whole genome shotgun (WGS) entry which is preliminary data.</text>
</comment>
<evidence type="ECO:0000259" key="7">
    <source>
        <dbReference type="PROSITE" id="PS50217"/>
    </source>
</evidence>
<keyword evidence="4" id="KW-0804">Transcription</keyword>
<dbReference type="SUPFAM" id="SSF57959">
    <property type="entry name" value="Leucine zipper domain"/>
    <property type="match status" value="1"/>
</dbReference>
<feature type="compositionally biased region" description="Pro residues" evidence="6">
    <location>
        <begin position="1"/>
        <end position="13"/>
    </location>
</feature>
<keyword evidence="9" id="KW-1185">Reference proteome</keyword>
<dbReference type="PANTHER" id="PTHR15284:SF6">
    <property type="entry name" value="HYPOTHETICAL LOC799271-RELATED"/>
    <property type="match status" value="1"/>
</dbReference>
<dbReference type="AlphaFoldDB" id="A0A6G0ISI2"/>
<sequence>MSTPRSPEPPGPPAACHSSSSSSSSVESSSFIEPDPDPELLIPVARSSLLARRLLRLRAYSSHLNPVTRRKREMIPPDKKDASYWDKRHKNNEAAKRSREKRRLNDLMLEGQLLALSDENAQLRAQLLSMQRHSSLCADKSKAASAEASALALSPRPPHPSVLFQAGHWSSTARQQERATHPFEAKVPCFSSARGVGGFDQQNPQSCGTQQGLFPPSATRVRSPRAVLEGGRSADADKDAQRQVSSSDDISNSQDASSHSTYSVRPLLPTPDALHHASILSYPPPNWLVPHVNHPAVCNNFLLPWRSSYLTPPAVYSGLPLYIQERQGQGLGVEADIQRGFKSRFSSAPAGLSHLGIHLSPDGR</sequence>
<keyword evidence="2" id="KW-0805">Transcription regulation</keyword>
<dbReference type="CDD" id="cd14694">
    <property type="entry name" value="bZIP_NFIL3"/>
    <property type="match status" value="1"/>
</dbReference>
<evidence type="ECO:0000256" key="3">
    <source>
        <dbReference type="ARBA" id="ARBA00023125"/>
    </source>
</evidence>
<dbReference type="PROSITE" id="PS50217">
    <property type="entry name" value="BZIP"/>
    <property type="match status" value="1"/>
</dbReference>
<dbReference type="GO" id="GO:0003677">
    <property type="term" value="F:DNA binding"/>
    <property type="evidence" value="ECO:0007669"/>
    <property type="project" value="UniProtKB-KW"/>
</dbReference>
<feature type="region of interest" description="Disordered" evidence="6">
    <location>
        <begin position="68"/>
        <end position="99"/>
    </location>
</feature>
<dbReference type="FunFam" id="1.20.5.170:FF:000025">
    <property type="entry name" value="nuclear factor interleukin-3-regulated protein-like"/>
    <property type="match status" value="1"/>
</dbReference>
<organism evidence="8 9">
    <name type="scientific">Larimichthys crocea</name>
    <name type="common">Large yellow croaker</name>
    <name type="synonym">Pseudosciaena crocea</name>
    <dbReference type="NCBI Taxonomy" id="215358"/>
    <lineage>
        <taxon>Eukaryota</taxon>
        <taxon>Metazoa</taxon>
        <taxon>Chordata</taxon>
        <taxon>Craniata</taxon>
        <taxon>Vertebrata</taxon>
        <taxon>Euteleostomi</taxon>
        <taxon>Actinopterygii</taxon>
        <taxon>Neopterygii</taxon>
        <taxon>Teleostei</taxon>
        <taxon>Neoteleostei</taxon>
        <taxon>Acanthomorphata</taxon>
        <taxon>Eupercaria</taxon>
        <taxon>Sciaenidae</taxon>
        <taxon>Larimichthys</taxon>
    </lineage>
</organism>
<dbReference type="SMART" id="SM00338">
    <property type="entry name" value="BRLZ"/>
    <property type="match status" value="1"/>
</dbReference>
<keyword evidence="3" id="KW-0238">DNA-binding</keyword>
<feature type="compositionally biased region" description="Polar residues" evidence="6">
    <location>
        <begin position="242"/>
        <end position="263"/>
    </location>
</feature>
<name>A0A6G0ISI2_LARCR</name>
<dbReference type="Pfam" id="PF07716">
    <property type="entry name" value="bZIP_2"/>
    <property type="match status" value="1"/>
</dbReference>
<dbReference type="PANTHER" id="PTHR15284">
    <property type="entry name" value="NUCLEAR FACTOR INTERLEUKIN-3-REGULATED PROTEIN"/>
    <property type="match status" value="1"/>
</dbReference>
<dbReference type="InterPro" id="IPR047229">
    <property type="entry name" value="NFIL3-like"/>
</dbReference>
<evidence type="ECO:0000256" key="6">
    <source>
        <dbReference type="SAM" id="MobiDB-lite"/>
    </source>
</evidence>
<dbReference type="GO" id="GO:0005634">
    <property type="term" value="C:nucleus"/>
    <property type="evidence" value="ECO:0007669"/>
    <property type="project" value="TreeGrafter"/>
</dbReference>
<gene>
    <name evidence="8" type="ORF">D5F01_LYC07249</name>
</gene>
<keyword evidence="5" id="KW-0539">Nucleus</keyword>
<feature type="domain" description="BZIP" evidence="7">
    <location>
        <begin position="81"/>
        <end position="132"/>
    </location>
</feature>
<feature type="compositionally biased region" description="Polar residues" evidence="6">
    <location>
        <begin position="200"/>
        <end position="212"/>
    </location>
</feature>
<evidence type="ECO:0000256" key="2">
    <source>
        <dbReference type="ARBA" id="ARBA00023015"/>
    </source>
</evidence>
<evidence type="ECO:0000313" key="8">
    <source>
        <dbReference type="EMBL" id="KAE8294297.1"/>
    </source>
</evidence>
<feature type="compositionally biased region" description="Low complexity" evidence="6">
    <location>
        <begin position="18"/>
        <end position="30"/>
    </location>
</feature>